<reference evidence="1 2" key="1">
    <citation type="submission" date="2019-02" db="EMBL/GenBank/DDBJ databases">
        <title>Genome sequencing of the rare red list fungi Hericium alpestre (H. flagellum).</title>
        <authorList>
            <person name="Buettner E."/>
            <person name="Kellner H."/>
        </authorList>
    </citation>
    <scope>NUCLEOTIDE SEQUENCE [LARGE SCALE GENOMIC DNA]</scope>
    <source>
        <strain evidence="1 2">DSM 108284</strain>
    </source>
</reference>
<sequence>MLPFTLPLDVDEDQRMPSSALCLLMTAVDTVGKHLDWPTVDFITDRTNLRNLVKWIGGDTKQRNDFRIDMELVGDHTVLFDMSHTGWNGGGRTNYGHSFERGTTVPAPGCERSSGHYRIIKYDFFGFTMVVRFEVDACLSPGKGAAELHILEDSLSTPIVSPGVTICQGLRIIRAGSEVSQESLVELKTCREIRNCVQWSQVFPQLYLSGTPWLHAGFHENGTFSRVETRNMVEMQEQRSNFEPRLQQLGQTLKTIQELAVTHGKNTRLSLVLQDRRLSVYKRASKESFLSKEPTNPTFETIKLIFQRAELVFQYANPSFQRANPGFQRANPTYQSANSTY</sequence>
<dbReference type="PANTHER" id="PTHR35179:SF2">
    <property type="entry name" value="START DOMAIN-CONTAINING PROTEIN"/>
    <property type="match status" value="1"/>
</dbReference>
<name>A0A4Y9ZEH5_9AGAM</name>
<dbReference type="Proteomes" id="UP000298061">
    <property type="component" value="Unassembled WGS sequence"/>
</dbReference>
<proteinExistence type="predicted"/>
<comment type="caution">
    <text evidence="1">The sequence shown here is derived from an EMBL/GenBank/DDBJ whole genome shotgun (WGS) entry which is preliminary data.</text>
</comment>
<dbReference type="AlphaFoldDB" id="A0A4Y9ZEH5"/>
<evidence type="ECO:0000313" key="1">
    <source>
        <dbReference type="EMBL" id="TFY73206.1"/>
    </source>
</evidence>
<keyword evidence="2" id="KW-1185">Reference proteome</keyword>
<organism evidence="1 2">
    <name type="scientific">Hericium alpestre</name>
    <dbReference type="NCBI Taxonomy" id="135208"/>
    <lineage>
        <taxon>Eukaryota</taxon>
        <taxon>Fungi</taxon>
        <taxon>Dikarya</taxon>
        <taxon>Basidiomycota</taxon>
        <taxon>Agaricomycotina</taxon>
        <taxon>Agaricomycetes</taxon>
        <taxon>Russulales</taxon>
        <taxon>Hericiaceae</taxon>
        <taxon>Hericium</taxon>
    </lineage>
</organism>
<dbReference type="EMBL" id="SFCI01003171">
    <property type="protein sequence ID" value="TFY73206.1"/>
    <property type="molecule type" value="Genomic_DNA"/>
</dbReference>
<gene>
    <name evidence="1" type="ORF">EWM64_g10806</name>
</gene>
<dbReference type="OrthoDB" id="420564at2759"/>
<accession>A0A4Y9ZEH5</accession>
<dbReference type="STRING" id="135208.A0A4Y9ZEH5"/>
<protein>
    <submittedName>
        <fullName evidence="1">Uncharacterized protein</fullName>
    </submittedName>
</protein>
<evidence type="ECO:0000313" key="2">
    <source>
        <dbReference type="Proteomes" id="UP000298061"/>
    </source>
</evidence>
<dbReference type="PANTHER" id="PTHR35179">
    <property type="entry name" value="PROTEIN CBG02620"/>
    <property type="match status" value="1"/>
</dbReference>